<keyword evidence="2" id="KW-0378">Hydrolase</keyword>
<dbReference type="InterPro" id="IPR050228">
    <property type="entry name" value="Carboxylesterase_BioH"/>
</dbReference>
<dbReference type="EMBL" id="JACZEP010000001">
    <property type="protein sequence ID" value="MBE1203118.1"/>
    <property type="molecule type" value="Genomic_DNA"/>
</dbReference>
<dbReference type="Gene3D" id="3.40.50.1820">
    <property type="entry name" value="alpha/beta hydrolase"/>
    <property type="match status" value="1"/>
</dbReference>
<dbReference type="Proteomes" id="UP000598227">
    <property type="component" value="Unassembled WGS sequence"/>
</dbReference>
<comment type="caution">
    <text evidence="2">The sequence shown here is derived from an EMBL/GenBank/DDBJ whole genome shotgun (WGS) entry which is preliminary data.</text>
</comment>
<keyword evidence="3" id="KW-1185">Reference proteome</keyword>
<sequence length="309" mass="33473">MASEDGYSDFFYASHDGLKLHARIYGTEADYGPAAHPGNCPVVCLPGLTRNARDFHNLALHLANAPEKPRRIICFDYRGRGRSAYDSNWQNYNVGVEAADVIAGLNALGVGQAAFIGTSRGGLIIHVLTMMRPALIKAVVLNDIGPVIETAGLAHISSYLGNAPRPADFTEAVRIQKDVHGEAFPALSDADWHRFVHAIYRDEAGTPVADYDPALLNTVLAMDLTRPLPDLWPQFEALASVPVLTIRGANSRLLSAETLEEMRRRHPRFEAITVEGQGHAPLLETGNLPATIAAFLREADTATAFSAKA</sequence>
<protein>
    <submittedName>
        <fullName evidence="2">Alpha/beta hydrolase</fullName>
    </submittedName>
</protein>
<dbReference type="SUPFAM" id="SSF53474">
    <property type="entry name" value="alpha/beta-Hydrolases"/>
    <property type="match status" value="1"/>
</dbReference>
<dbReference type="GO" id="GO:0016787">
    <property type="term" value="F:hydrolase activity"/>
    <property type="evidence" value="ECO:0007669"/>
    <property type="project" value="UniProtKB-KW"/>
</dbReference>
<dbReference type="InterPro" id="IPR000073">
    <property type="entry name" value="AB_hydrolase_1"/>
</dbReference>
<proteinExistence type="predicted"/>
<accession>A0ABR9GHI9</accession>
<reference evidence="2 3" key="1">
    <citation type="submission" date="2020-09" db="EMBL/GenBank/DDBJ databases">
        <title>Draft Genome Sequence of Aminobacter carboxidus type strain DSM 1086, a soil Gram-negative carboxydobacterium.</title>
        <authorList>
            <person name="Turrini P."/>
            <person name="Tescari M."/>
            <person name="Artuso I."/>
            <person name="Lugli G.A."/>
            <person name="Frangipani E."/>
            <person name="Ventura M."/>
            <person name="Visca P."/>
        </authorList>
    </citation>
    <scope>NUCLEOTIDE SEQUENCE [LARGE SCALE GENOMIC DNA]</scope>
    <source>
        <strain evidence="2 3">DSM 1086</strain>
    </source>
</reference>
<evidence type="ECO:0000259" key="1">
    <source>
        <dbReference type="Pfam" id="PF12697"/>
    </source>
</evidence>
<dbReference type="InterPro" id="IPR029058">
    <property type="entry name" value="AB_hydrolase_fold"/>
</dbReference>
<evidence type="ECO:0000313" key="2">
    <source>
        <dbReference type="EMBL" id="MBE1203118.1"/>
    </source>
</evidence>
<dbReference type="PANTHER" id="PTHR43194:SF2">
    <property type="entry name" value="PEROXISOMAL MEMBRANE PROTEIN LPX1"/>
    <property type="match status" value="1"/>
</dbReference>
<name>A0ABR9GHI9_9HYPH</name>
<evidence type="ECO:0000313" key="3">
    <source>
        <dbReference type="Proteomes" id="UP000598227"/>
    </source>
</evidence>
<organism evidence="2 3">
    <name type="scientific">Aminobacter carboxidus</name>
    <dbReference type="NCBI Taxonomy" id="376165"/>
    <lineage>
        <taxon>Bacteria</taxon>
        <taxon>Pseudomonadati</taxon>
        <taxon>Pseudomonadota</taxon>
        <taxon>Alphaproteobacteria</taxon>
        <taxon>Hyphomicrobiales</taxon>
        <taxon>Phyllobacteriaceae</taxon>
        <taxon>Aminobacter</taxon>
    </lineage>
</organism>
<feature type="domain" description="AB hydrolase-1" evidence="1">
    <location>
        <begin position="42"/>
        <end position="284"/>
    </location>
</feature>
<dbReference type="RefSeq" id="WP_192565379.1">
    <property type="nucleotide sequence ID" value="NZ_JACZEP010000001.1"/>
</dbReference>
<dbReference type="Pfam" id="PF12697">
    <property type="entry name" value="Abhydrolase_6"/>
    <property type="match status" value="1"/>
</dbReference>
<gene>
    <name evidence="2" type="ORF">IHE39_02310</name>
</gene>
<dbReference type="PANTHER" id="PTHR43194">
    <property type="entry name" value="HYDROLASE ALPHA/BETA FOLD FAMILY"/>
    <property type="match status" value="1"/>
</dbReference>